<sequence>MMRKHISFRLFLLFFTMVFSLGSFANPPHGNGNGNGNGNGHQKGRHYQNDNDRNFNKNDGFSSEIKINSHGLVSVSLTYKDARALAIRNNIVGYQSLPPGIAKNLVRGKPLPPGIMKKAIPSNMLNQLPYYQGYEWKIVGNDLVLVAIGTSIIAAVINHVFD</sequence>
<organism evidence="3 4">
    <name type="scientific">Proteus vulgaris</name>
    <dbReference type="NCBI Taxonomy" id="585"/>
    <lineage>
        <taxon>Bacteria</taxon>
        <taxon>Pseudomonadati</taxon>
        <taxon>Pseudomonadota</taxon>
        <taxon>Gammaproteobacteria</taxon>
        <taxon>Enterobacterales</taxon>
        <taxon>Morganellaceae</taxon>
        <taxon>Proteus</taxon>
    </lineage>
</organism>
<evidence type="ECO:0000256" key="2">
    <source>
        <dbReference type="SAM" id="SignalP"/>
    </source>
</evidence>
<feature type="compositionally biased region" description="Gly residues" evidence="1">
    <location>
        <begin position="31"/>
        <end position="41"/>
    </location>
</feature>
<gene>
    <name evidence="3" type="ORF">NCTC10376_02865</name>
</gene>
<evidence type="ECO:0000313" key="4">
    <source>
        <dbReference type="Proteomes" id="UP000254331"/>
    </source>
</evidence>
<feature type="signal peptide" evidence="2">
    <location>
        <begin position="1"/>
        <end position="25"/>
    </location>
</feature>
<evidence type="ECO:0000313" key="3">
    <source>
        <dbReference type="EMBL" id="SUC16947.1"/>
    </source>
</evidence>
<dbReference type="NCBIfam" id="NF040487">
    <property type="entry name" value="T3SS_CigR_fam"/>
    <property type="match status" value="1"/>
</dbReference>
<keyword evidence="2" id="KW-0732">Signal</keyword>
<dbReference type="AlphaFoldDB" id="A0A379FBH0"/>
<name>A0A379FBH0_PROVU</name>
<reference evidence="3 4" key="1">
    <citation type="submission" date="2018-06" db="EMBL/GenBank/DDBJ databases">
        <authorList>
            <consortium name="Pathogen Informatics"/>
            <person name="Doyle S."/>
        </authorList>
    </citation>
    <scope>NUCLEOTIDE SEQUENCE [LARGE SCALE GENOMIC DNA]</scope>
    <source>
        <strain evidence="3 4">NCTC10376</strain>
    </source>
</reference>
<dbReference type="Proteomes" id="UP000254331">
    <property type="component" value="Unassembled WGS sequence"/>
</dbReference>
<dbReference type="RefSeq" id="WP_087803207.1">
    <property type="nucleotide sequence ID" value="NZ_JADSTZ010000015.1"/>
</dbReference>
<protein>
    <submittedName>
        <fullName evidence="3">Predicted integral membrane protein</fullName>
    </submittedName>
</protein>
<dbReference type="EMBL" id="UGTW01000001">
    <property type="protein sequence ID" value="SUC16947.1"/>
    <property type="molecule type" value="Genomic_DNA"/>
</dbReference>
<feature type="region of interest" description="Disordered" evidence="1">
    <location>
        <begin position="30"/>
        <end position="55"/>
    </location>
</feature>
<dbReference type="Gene3D" id="3.10.450.160">
    <property type="entry name" value="inner membrane protein cigr"/>
    <property type="match status" value="1"/>
</dbReference>
<evidence type="ECO:0000256" key="1">
    <source>
        <dbReference type="SAM" id="MobiDB-lite"/>
    </source>
</evidence>
<feature type="chain" id="PRO_5016788109" evidence="2">
    <location>
        <begin position="26"/>
        <end position="162"/>
    </location>
</feature>
<accession>A0A379FBH0</accession>
<proteinExistence type="predicted"/>